<dbReference type="SUPFAM" id="SSF54427">
    <property type="entry name" value="NTF2-like"/>
    <property type="match status" value="1"/>
</dbReference>
<dbReference type="InterPro" id="IPR032710">
    <property type="entry name" value="NTF2-like_dom_sf"/>
</dbReference>
<dbReference type="KEGG" id="mgad:MGAD_06900"/>
<dbReference type="AlphaFoldDB" id="A0A7I7WHZ5"/>
<feature type="domain" description="SnoaL-like" evidence="1">
    <location>
        <begin position="14"/>
        <end position="122"/>
    </location>
</feature>
<evidence type="ECO:0000313" key="2">
    <source>
        <dbReference type="EMBL" id="BBZ16355.1"/>
    </source>
</evidence>
<accession>A0A7I7WHZ5</accession>
<reference evidence="2 3" key="1">
    <citation type="journal article" date="2019" name="Emerg. Microbes Infect.">
        <title>Comprehensive subspecies identification of 175 nontuberculous mycobacteria species based on 7547 genomic profiles.</title>
        <authorList>
            <person name="Matsumoto Y."/>
            <person name="Kinjo T."/>
            <person name="Motooka D."/>
            <person name="Nabeya D."/>
            <person name="Jung N."/>
            <person name="Uechi K."/>
            <person name="Horii T."/>
            <person name="Iida T."/>
            <person name="Fujita J."/>
            <person name="Nakamura S."/>
        </authorList>
    </citation>
    <scope>NUCLEOTIDE SEQUENCE [LARGE SCALE GENOMIC DNA]</scope>
    <source>
        <strain evidence="2 3">JCM 12688</strain>
    </source>
</reference>
<dbReference type="InterPro" id="IPR037401">
    <property type="entry name" value="SnoaL-like"/>
</dbReference>
<organism evidence="2 3">
    <name type="scientific">Mycolicibacterium gadium</name>
    <name type="common">Mycobacterium gadium</name>
    <dbReference type="NCBI Taxonomy" id="1794"/>
    <lineage>
        <taxon>Bacteria</taxon>
        <taxon>Bacillati</taxon>
        <taxon>Actinomycetota</taxon>
        <taxon>Actinomycetes</taxon>
        <taxon>Mycobacteriales</taxon>
        <taxon>Mycobacteriaceae</taxon>
        <taxon>Mycolicibacterium</taxon>
    </lineage>
</organism>
<dbReference type="EMBL" id="AP022608">
    <property type="protein sequence ID" value="BBZ16355.1"/>
    <property type="molecule type" value="Genomic_DNA"/>
</dbReference>
<proteinExistence type="predicted"/>
<dbReference type="Proteomes" id="UP000466187">
    <property type="component" value="Chromosome"/>
</dbReference>
<dbReference type="RefSeq" id="WP_163684962.1">
    <property type="nucleotide sequence ID" value="NZ_AP022608.1"/>
</dbReference>
<sequence>MSLTYQQQFVMDGLAGRAAILNLDARHNRLYSDGDLVGWITTFRHAGATYVRAGEAFTDLRKAFDGGGGARLVTVDHEINVDGVDATQQCVALLLRDNRLQASGTFTDRLIYERGGWYFTSRELDWDHVPHESALPV</sequence>
<name>A0A7I7WHZ5_MYCGU</name>
<evidence type="ECO:0000259" key="1">
    <source>
        <dbReference type="Pfam" id="PF13577"/>
    </source>
</evidence>
<dbReference type="Pfam" id="PF13577">
    <property type="entry name" value="SnoaL_4"/>
    <property type="match status" value="1"/>
</dbReference>
<dbReference type="Gene3D" id="3.10.450.50">
    <property type="match status" value="1"/>
</dbReference>
<evidence type="ECO:0000313" key="3">
    <source>
        <dbReference type="Proteomes" id="UP000466187"/>
    </source>
</evidence>
<gene>
    <name evidence="2" type="ORF">MGAD_06900</name>
</gene>
<protein>
    <recommendedName>
        <fullName evidence="1">SnoaL-like domain-containing protein</fullName>
    </recommendedName>
</protein>